<evidence type="ECO:0000313" key="7">
    <source>
        <dbReference type="EMBL" id="QIJ71250.1"/>
    </source>
</evidence>
<dbReference type="SFLD" id="SFLDS00029">
    <property type="entry name" value="Radical_SAM"/>
    <property type="match status" value="1"/>
</dbReference>
<evidence type="ECO:0000256" key="1">
    <source>
        <dbReference type="ARBA" id="ARBA00001966"/>
    </source>
</evidence>
<comment type="cofactor">
    <cofactor evidence="1">
        <name>[4Fe-4S] cluster</name>
        <dbReference type="ChEBI" id="CHEBI:49883"/>
    </cofactor>
</comment>
<evidence type="ECO:0000313" key="8">
    <source>
        <dbReference type="Proteomes" id="UP000502179"/>
    </source>
</evidence>
<dbReference type="GO" id="GO:0046872">
    <property type="term" value="F:metal ion binding"/>
    <property type="evidence" value="ECO:0007669"/>
    <property type="project" value="UniProtKB-KW"/>
</dbReference>
<dbReference type="EMBL" id="CP048877">
    <property type="protein sequence ID" value="QIJ71250.1"/>
    <property type="molecule type" value="Genomic_DNA"/>
</dbReference>
<dbReference type="GO" id="GO:0016491">
    <property type="term" value="F:oxidoreductase activity"/>
    <property type="evidence" value="ECO:0007669"/>
    <property type="project" value="InterPro"/>
</dbReference>
<accession>A0A6G7PUF5</accession>
<dbReference type="InterPro" id="IPR007197">
    <property type="entry name" value="rSAM"/>
</dbReference>
<reference evidence="7 8" key="1">
    <citation type="submission" date="2020-02" db="EMBL/GenBank/DDBJ databases">
        <title>Genome analysis of Thermosulfuriphilus ammonigenes ST65T, an anaerobic thermophilic chemolithoautotrophic bacterium isolated from a deep-sea hydrothermal vent.</title>
        <authorList>
            <person name="Slobodkina G."/>
            <person name="Allioux M."/>
            <person name="Merkel A."/>
            <person name="Alain K."/>
            <person name="Jebbar M."/>
            <person name="Slobodkin A."/>
        </authorList>
    </citation>
    <scope>NUCLEOTIDE SEQUENCE [LARGE SCALE GENOMIC DNA]</scope>
    <source>
        <strain evidence="7 8">ST65</strain>
    </source>
</reference>
<evidence type="ECO:0000256" key="6">
    <source>
        <dbReference type="ARBA" id="ARBA00023601"/>
    </source>
</evidence>
<organism evidence="7 8">
    <name type="scientific">Thermosulfuriphilus ammonigenes</name>
    <dbReference type="NCBI Taxonomy" id="1936021"/>
    <lineage>
        <taxon>Bacteria</taxon>
        <taxon>Pseudomonadati</taxon>
        <taxon>Thermodesulfobacteriota</taxon>
        <taxon>Thermodesulfobacteria</taxon>
        <taxon>Thermodesulfobacteriales</taxon>
        <taxon>Thermodesulfobacteriaceae</taxon>
        <taxon>Thermosulfuriphilus</taxon>
    </lineage>
</organism>
<dbReference type="InterPro" id="IPR058240">
    <property type="entry name" value="rSAM_sf"/>
</dbReference>
<name>A0A6G7PUF5_9BACT</name>
<keyword evidence="8" id="KW-1185">Reference proteome</keyword>
<dbReference type="SUPFAM" id="SSF102114">
    <property type="entry name" value="Radical SAM enzymes"/>
    <property type="match status" value="1"/>
</dbReference>
<evidence type="ECO:0000256" key="4">
    <source>
        <dbReference type="ARBA" id="ARBA00023004"/>
    </source>
</evidence>
<dbReference type="Proteomes" id="UP000502179">
    <property type="component" value="Chromosome"/>
</dbReference>
<protein>
    <submittedName>
        <fullName evidence="7">Radical SAM protein</fullName>
    </submittedName>
</protein>
<sequence>MATCLAELKGHLPVFPRITGLKHPRFGDLSRPDSVVMPSPPLWSGSYYQAKDPIFIHLTVTGRCNASCKGCINAAVTLGLEAPRSLLVTSGETVPERDARAIVNLVARYPGETVTVCFYGGEPFLAADKMDAIVRLISTFPEAERIRYLVYTNGELLSRALDKYPHLMETIWLYSVSIDGDEEQHNRIRRGTKLSRIIANLRRLRRAVSSRVLQWSTLREEQSLIRCFQQFMELYAEGLADYFFWHWVETFEPLEDLAGYVARYEEEFSAILDVYLQHLKEGRVLPIVHLNELIIYALSGHKRGHTACGVELAKNYDLVDGRLHACADLPPEWALGEIGEDGSVIFSVSPDLEALVAYKESLGCSNCGVHAYCGGRCPVQALTGSPLRTLQYCQLTRLHVGLVLERLPELVSLLKRAKISLQDIYDHSAFLAPYTDVVP</sequence>
<proteinExistence type="inferred from homology"/>
<dbReference type="AlphaFoldDB" id="A0A6G7PUF5"/>
<dbReference type="InterPro" id="IPR013785">
    <property type="entry name" value="Aldolase_TIM"/>
</dbReference>
<keyword evidence="2" id="KW-0949">S-adenosyl-L-methionine</keyword>
<keyword evidence="3" id="KW-0479">Metal-binding</keyword>
<keyword evidence="4" id="KW-0408">Iron</keyword>
<evidence type="ECO:0000256" key="2">
    <source>
        <dbReference type="ARBA" id="ARBA00022691"/>
    </source>
</evidence>
<comment type="similarity">
    <text evidence="6">Belongs to the radical SAM superfamily. Anaerobic sulfatase-maturating enzyme family.</text>
</comment>
<dbReference type="Gene3D" id="3.20.20.70">
    <property type="entry name" value="Aldolase class I"/>
    <property type="match status" value="1"/>
</dbReference>
<dbReference type="RefSeq" id="WP_166031472.1">
    <property type="nucleotide sequence ID" value="NZ_CP048877.1"/>
</dbReference>
<dbReference type="InterPro" id="IPR023867">
    <property type="entry name" value="Sulphatase_maturase_rSAM"/>
</dbReference>
<dbReference type="Pfam" id="PF04055">
    <property type="entry name" value="Radical_SAM"/>
    <property type="match status" value="1"/>
</dbReference>
<dbReference type="SFLD" id="SFLDG01067">
    <property type="entry name" value="SPASM/twitch_domain_containing"/>
    <property type="match status" value="1"/>
</dbReference>
<dbReference type="KEGG" id="tav:G4V39_02675"/>
<keyword evidence="5" id="KW-0411">Iron-sulfur</keyword>
<gene>
    <name evidence="7" type="ORF">G4V39_02675</name>
</gene>
<dbReference type="PANTHER" id="PTHR43273:SF3">
    <property type="entry name" value="ANAEROBIC SULFATASE-MATURATING ENZYME HOMOLOG ASLB-RELATED"/>
    <property type="match status" value="1"/>
</dbReference>
<evidence type="ECO:0000256" key="3">
    <source>
        <dbReference type="ARBA" id="ARBA00022723"/>
    </source>
</evidence>
<dbReference type="PANTHER" id="PTHR43273">
    <property type="entry name" value="ANAEROBIC SULFATASE-MATURATING ENZYME HOMOLOG ASLB-RELATED"/>
    <property type="match status" value="1"/>
</dbReference>
<dbReference type="CDD" id="cd01335">
    <property type="entry name" value="Radical_SAM"/>
    <property type="match status" value="1"/>
</dbReference>
<evidence type="ECO:0000256" key="5">
    <source>
        <dbReference type="ARBA" id="ARBA00023014"/>
    </source>
</evidence>
<dbReference type="GO" id="GO:0051536">
    <property type="term" value="F:iron-sulfur cluster binding"/>
    <property type="evidence" value="ECO:0007669"/>
    <property type="project" value="UniProtKB-KW"/>
</dbReference>